<name>A0A5E9PJ38_9GAMM</name>
<dbReference type="AlphaFoldDB" id="A0A5E9PJ38"/>
<dbReference type="RefSeq" id="WP_134261489.1">
    <property type="nucleotide sequence ID" value="NZ_SNSA01000001.1"/>
</dbReference>
<evidence type="ECO:0000313" key="1">
    <source>
        <dbReference type="EMBL" id="TEU29542.1"/>
    </source>
</evidence>
<comment type="caution">
    <text evidence="1">The sequence shown here is derived from an EMBL/GenBank/DDBJ whole genome shotgun (WGS) entry which is preliminary data.</text>
</comment>
<reference evidence="1 2" key="1">
    <citation type="submission" date="2019-03" db="EMBL/GenBank/DDBJ databases">
        <title>Draft genome sequence of an environmental Acinetobacter seifertii from Brazil.</title>
        <authorList>
            <person name="Furlan J.P.R."/>
            <person name="Stehling E.G."/>
        </authorList>
    </citation>
    <scope>NUCLEOTIDE SEQUENCE [LARGE SCALE GENOMIC DNA]</scope>
    <source>
        <strain evidence="1 2">SAb133</strain>
    </source>
</reference>
<dbReference type="Proteomes" id="UP000297445">
    <property type="component" value="Unassembled WGS sequence"/>
</dbReference>
<dbReference type="EMBL" id="SNSA01000001">
    <property type="protein sequence ID" value="TEU29542.1"/>
    <property type="molecule type" value="Genomic_DNA"/>
</dbReference>
<protein>
    <submittedName>
        <fullName evidence="1">Uncharacterized protein</fullName>
    </submittedName>
</protein>
<accession>A0A5E9PJ38</accession>
<sequence>MMEVQEYRLIYNWKDIEERPNFLPEITINNEEEAIDNLSHIIAPYQFRDKVKCGISRCKTKHNYGFLVKLKTGKEIIIGKDCGKKYFGAEFKAQYKLMNSLRTESENFKILEEKFLLINELKDNYEKITLFAGKHGIHKILQTIKQLSNANESLNYWTVADIRQNINNSGDIWMNVRKTEQEIENERRLRVESQGNIYDATSSQGEIKIDLYRKEKIAKVECFEITYKAYEIENLIKYFSFIHRTLKHPRDMKKEDRKKLVKEFRAYEQNMHEINDFCLKGNKLLAYDNLLKIENAIKDSVAKKEFRNWAAQFM</sequence>
<gene>
    <name evidence="1" type="ORF">E2R16_00515</name>
</gene>
<evidence type="ECO:0000313" key="2">
    <source>
        <dbReference type="Proteomes" id="UP000297445"/>
    </source>
</evidence>
<proteinExistence type="predicted"/>
<organism evidence="1 2">
    <name type="scientific">Acinetobacter seifertii</name>
    <dbReference type="NCBI Taxonomy" id="1530123"/>
    <lineage>
        <taxon>Bacteria</taxon>
        <taxon>Pseudomonadati</taxon>
        <taxon>Pseudomonadota</taxon>
        <taxon>Gammaproteobacteria</taxon>
        <taxon>Moraxellales</taxon>
        <taxon>Moraxellaceae</taxon>
        <taxon>Acinetobacter</taxon>
        <taxon>Acinetobacter calcoaceticus/baumannii complex</taxon>
    </lineage>
</organism>